<evidence type="ECO:0008006" key="3">
    <source>
        <dbReference type="Google" id="ProtNLM"/>
    </source>
</evidence>
<reference evidence="1 2" key="1">
    <citation type="journal article" date="2014" name="Antimicrob. Agents Chemother.">
        <title>Triclosan can select for an AdeIJK-overexpressing mutant of Acinetobacter baumannii ATCC 17978 that displays reduced susceptibility to multiple antibiotics.</title>
        <authorList>
            <person name="Fernando D.M."/>
            <person name="Xu W."/>
            <person name="Loewen P.C."/>
            <person name="Zhanel G.G."/>
            <person name="Kumar A."/>
        </authorList>
    </citation>
    <scope>NUCLEOTIDE SEQUENCE [LARGE SCALE GENOMIC DNA]</scope>
    <source>
        <strain evidence="2">ATCC 17978</strain>
    </source>
</reference>
<gene>
    <name evidence="1" type="ORF">AUO97_18260</name>
</gene>
<organism evidence="1 2">
    <name type="scientific">Acinetobacter baumannii</name>
    <dbReference type="NCBI Taxonomy" id="470"/>
    <lineage>
        <taxon>Bacteria</taxon>
        <taxon>Pseudomonadati</taxon>
        <taxon>Pseudomonadota</taxon>
        <taxon>Gammaproteobacteria</taxon>
        <taxon>Moraxellales</taxon>
        <taxon>Moraxellaceae</taxon>
        <taxon>Acinetobacter</taxon>
        <taxon>Acinetobacter calcoaceticus/baumannii complex</taxon>
    </lineage>
</organism>
<dbReference type="Proteomes" id="UP000072389">
    <property type="component" value="Chromosome"/>
</dbReference>
<accession>A0A1L5TTT7</accession>
<evidence type="ECO:0000313" key="2">
    <source>
        <dbReference type="Proteomes" id="UP000072389"/>
    </source>
</evidence>
<dbReference type="EMBL" id="CP018664">
    <property type="protein sequence ID" value="APP32680.1"/>
    <property type="molecule type" value="Genomic_DNA"/>
</dbReference>
<dbReference type="AlphaFoldDB" id="A0A1L5TTT7"/>
<proteinExistence type="predicted"/>
<protein>
    <recommendedName>
        <fullName evidence="3">Aminoglycoside phosphotransferase domain-containing protein</fullName>
    </recommendedName>
</protein>
<name>A0A1L5TTT7_ACIBA</name>
<sequence>MSITVLPSTAYITSHELISGGVMGATRKASIEWDDGSLRKCYVKVYPKQDRIRKIFNELTGFLIGNALGIFQPDSAALMPLNQLFYADYGLNTANEESETWAWVTSECGQSVSGIFQLNKSQASLERNIEDTKNKYINAISLICDQKNIPQIIAFDDFIANDDRNIGNLVMTGNGNMGVIDHGEILGRIDWIKNLTQLDKSQFFFNKLLYILDQHNAIKQQTTFTVKSKAVEAIGEHEQAFISIQKQLLTWWKNILEISDIPETDHPRYLDHLFDFLHYRCQQPSALFANRIGLVA</sequence>
<evidence type="ECO:0000313" key="1">
    <source>
        <dbReference type="EMBL" id="APP32680.1"/>
    </source>
</evidence>
<dbReference type="RefSeq" id="WP_000029179.1">
    <property type="nucleotide sequence ID" value="NZ_CAJHFQ010000033.1"/>
</dbReference>